<dbReference type="AlphaFoldDB" id="A0A2J6TJH3"/>
<dbReference type="EMBL" id="KZ613782">
    <property type="protein sequence ID" value="PMD63154.1"/>
    <property type="molecule type" value="Genomic_DNA"/>
</dbReference>
<dbReference type="PANTHER" id="PTHR35910">
    <property type="entry name" value="2EXR DOMAIN-CONTAINING PROTEIN"/>
    <property type="match status" value="1"/>
</dbReference>
<reference evidence="2 3" key="1">
    <citation type="submission" date="2016-04" db="EMBL/GenBank/DDBJ databases">
        <title>A degradative enzymes factory behind the ericoid mycorrhizal symbiosis.</title>
        <authorList>
            <consortium name="DOE Joint Genome Institute"/>
            <person name="Martino E."/>
            <person name="Morin E."/>
            <person name="Grelet G."/>
            <person name="Kuo A."/>
            <person name="Kohler A."/>
            <person name="Daghino S."/>
            <person name="Barry K."/>
            <person name="Choi C."/>
            <person name="Cichocki N."/>
            <person name="Clum A."/>
            <person name="Copeland A."/>
            <person name="Hainaut M."/>
            <person name="Haridas S."/>
            <person name="Labutti K."/>
            <person name="Lindquist E."/>
            <person name="Lipzen A."/>
            <person name="Khouja H.-R."/>
            <person name="Murat C."/>
            <person name="Ohm R."/>
            <person name="Olson A."/>
            <person name="Spatafora J."/>
            <person name="Veneault-Fourrey C."/>
            <person name="Henrissat B."/>
            <person name="Grigoriev I."/>
            <person name="Martin F."/>
            <person name="Perotto S."/>
        </authorList>
    </citation>
    <scope>NUCLEOTIDE SEQUENCE [LARGE SCALE GENOMIC DNA]</scope>
    <source>
        <strain evidence="2 3">E</strain>
    </source>
</reference>
<sequence length="289" mass="34455">MNFMVSSIARKYQIKQNTSNACLASNLRFLNEDLFELRLPREIRNKIWAFAALEPRVIPLFIMQRDLEHRKVSSQAPHPAIVQVNKESREEGMRHYERVLEKCSSFCPHRDLLYTSAYRHDGRCSGQRIPTYINFAVDRFHHGSDLNLVLNKNLTAVRISREKPSETFQHTHAPYEYRIPRYWYFPTRYDDLDLHIFLKRDALREFTIKFIGDGNLGGQEIWNEGSVFESMRRSEGARRLREELEEYIKEKKFSCRVEIEMIFEEDDLQLERLGRRSILYLRITKTSDN</sequence>
<evidence type="ECO:0000313" key="2">
    <source>
        <dbReference type="EMBL" id="PMD63154.1"/>
    </source>
</evidence>
<dbReference type="OrthoDB" id="3561020at2759"/>
<feature type="domain" description="2EXR" evidence="1">
    <location>
        <begin position="38"/>
        <end position="139"/>
    </location>
</feature>
<evidence type="ECO:0000259" key="1">
    <source>
        <dbReference type="Pfam" id="PF20150"/>
    </source>
</evidence>
<organism evidence="2 3">
    <name type="scientific">Hyaloscypha bicolor E</name>
    <dbReference type="NCBI Taxonomy" id="1095630"/>
    <lineage>
        <taxon>Eukaryota</taxon>
        <taxon>Fungi</taxon>
        <taxon>Dikarya</taxon>
        <taxon>Ascomycota</taxon>
        <taxon>Pezizomycotina</taxon>
        <taxon>Leotiomycetes</taxon>
        <taxon>Helotiales</taxon>
        <taxon>Hyaloscyphaceae</taxon>
        <taxon>Hyaloscypha</taxon>
        <taxon>Hyaloscypha bicolor</taxon>
    </lineage>
</organism>
<gene>
    <name evidence="2" type="ORF">K444DRAFT_626897</name>
</gene>
<dbReference type="InParanoid" id="A0A2J6TJH3"/>
<name>A0A2J6TJH3_9HELO</name>
<dbReference type="Proteomes" id="UP000235371">
    <property type="component" value="Unassembled WGS sequence"/>
</dbReference>
<dbReference type="GeneID" id="36590800"/>
<keyword evidence="3" id="KW-1185">Reference proteome</keyword>
<accession>A0A2J6TJH3</accession>
<evidence type="ECO:0000313" key="3">
    <source>
        <dbReference type="Proteomes" id="UP000235371"/>
    </source>
</evidence>
<proteinExistence type="predicted"/>
<protein>
    <recommendedName>
        <fullName evidence="1">2EXR domain-containing protein</fullName>
    </recommendedName>
</protein>
<dbReference type="PANTHER" id="PTHR35910:SF1">
    <property type="entry name" value="2EXR DOMAIN-CONTAINING PROTEIN"/>
    <property type="match status" value="1"/>
</dbReference>
<dbReference type="RefSeq" id="XP_024740058.1">
    <property type="nucleotide sequence ID" value="XM_024882723.1"/>
</dbReference>
<dbReference type="Pfam" id="PF20150">
    <property type="entry name" value="2EXR"/>
    <property type="match status" value="1"/>
</dbReference>
<dbReference type="InterPro" id="IPR045518">
    <property type="entry name" value="2EXR"/>
</dbReference>